<sequence length="7331" mass="825224">MLREKKRQREIEQYGSSATLDESTSSRSYYLNSTTGAIPTPDTGRSSSWSLNRYYGKKSRKPVDSSVTKANRRSQNDLDRDYNVWVTTKNTSFDQLSQASIGSCVSVDESDRTDNIEHQCSSPSSSMANSVDSLLDKPFQVKSILKNCSSSESQYSNSSANKSKPIKLDSKSKKALKSKLHVVSQIGVIQEETEVCEQHSYTSNKEKKKDTQWKKMKRGIKSIFTSKEESSSGRVDDYDHQFNPYPQTDKKGSAKFFNKIFRSGSQQPQGTNYSSSTTIQNSQYPSSSSQRVLKIDSDDDYAEIIGYRAKSNDKESPAFRDFDDTKKREMSLPMSPKTVKFQDEMDQEYNSEMVANYQKNNHGPAGFLRRQQQYQQKQLAESHQPRQLEPTDPTSILQHYTANKNQRNNRENVTSHSYTKTSTLSSSPQHRTTFLTGIHPAKRNSDNSTILTSNMSDLPAGDTSTLDQATMDLLRLSSEQPTKMTFSSSPRLSPNGDKLKKCASTNSMHKIIRTGDGGVMKLSNVFTWDADRLRKPSESPFPSTVGEQSEISMDRGILTDDESLLLNVNSRPLSPSSHQASSVSARYLRNEIEIEEIDSEESAPSPAKREIIQEFEVEGEKQTPNAPRIRTTVEGKMQMQKIVGSRLSQIQASFPSRFTIKETVKHYKITTTLGKRSMVVEEKRGVVSGAQDDQIKVNKSYNISIYDDGQRVSNYDANIDIPNNKNAQEYLSKLSQNLLEEMATLDAPETKTRVEVEIIEDVTDIDKTYLIGIPVIEPEGEKLPEEMIPEPIKESPAFQEAIRKEEIVSNYIDLEDAQYKLHKEGNIFEGIDVIKKETSPLLTDDSESSSVLSLSKTPTHKSPVTNVDCDLIRTEDRSTNDVIIVQSNKDSASFLMSGLAKKTVRPTKTILLDQAVRVLPVINLEPPTPTLTVEEFLQEKGKTLFEINTEEIANEVTEELEDSAYRLQREGNLYEGQTKIGTSRTYSEASDDSLPVESEKAIVYVKSMVEESCQTMSTTTTQQTSTLQTQKDKLIDEACQTVVEAMIEQIVQKNVIIQETYQEVNNLEFTQTFFNANENIGNAQPIHIPTSIAWSESFSTREFGQASALVMCSIENEYKSREESSTLICVANESKAVMNHYHTHTEDADLTTAFQQQPYRDEVQFTAGTANEAYDKLTCSETTTENVTSMLYLDNISKNKQESVSTTFVDITTSAGHKTNIVEQENNIISVNITINGSDSNFALKHYETEAKIALPNHIAEEGSLSQSHIEMHTLNLNMSNNGNDEKAIVIVRDEQKEAVGKEIQEYGMAIEHCSVMMSNRGLGKWESEGVVADSVTGECHLKNILVTEERHCSNDVKSSPETTEHYDLLTVNISKRMHLSNYKTLLPLHGSAHVIWASKIWALCKITLPPPQNIAFPFSHITFTHTSSPSQDKNMSESFGLSRKREHRSYSNGLEEISQTYEANILTKSQSNISFAPTKYETDDSVSESEGFRSRSQSREQRSYTTGIDTSSDKGESVDSSSILDDSLSQHKIDLQYLGEICESFKTKTTDKYPSTTSSLKKEQQFYDRSSVIDKFSEGYQSFTHSRESSKRSTSKTNFVEANSDIDLINRHTYSEYIEHRTGEKAAIKQHFLSKAASTSDLHLEQQFVANRQKGITDVFQLKNYQKSSTSLNTRCCSVESIDYGVNFIKSDSDKKYIVNQSICLPSLGFNVNNLLSRSLTLPYYSSSEHIFDNIKTSTPFQLCKSQSEFNIYSKRTYYERIEEQVITFVSQEQLLPITETTTSFPTDNTQKYSVSEKSQSPPPRQTFTPTLYSEDIETSALHNVSLTNRNVETKSAAFDIYESNYWSEIFNTEAIQNSYINIDKYLEKLHLTEYIEKTMKAKRLEICHQDTYSVTEEWTEVSAVFIKANQNSLRKNVVLYEPKLTNYQPSTTRIENRTELLSVSDAWDHILNDLEKELTYYDIDLDGPPQQTHSQFSLVPGRKSYDDVSVPIKTKTITHVAKTEIMVTEESSEDEFDLESRVVQFEKKNDEIISRWLSLCDLNEDDQPTIEDFGIEQYNENIDTEIDLKQMSLARIKGISEHNVKITSKLQHTFGTFKVDDVSQTFAVQLTCPEMPTIGVVKGDNIHQIYSSTSEQHLVGEGKNIYHTVDTEIYSALDESKDSFKRVPTHIFAQSPGQQLIGEEDYHVIRQYISVDRDMDAATVVDEGGKCVDGLDTVSSSEEIVKIMESWRKSPAFEVVKIAIPVIKQLLIEAFVPYSEMDRSSVYDKFKSEESVQKEHILPLKLQRHEISETFVEESDQVINTVVELYQIPIVKKKESTEHCVEVAAKFEQVLKPIKVSDMAEFISVDWKGPESSFVREYTFLDDQRLYCGVNYNSPLIENTQMCYQINAQTNPILCCAKYFDIVSSQKLCSTLQIIPVPVYNYQSNYKTIINEDITETIFADNINVSQNLTTHSTTEECVSLSEGWYKNEVVEETCGYNDIANNVNVYNTYSDQVVDNDVKLYRDIVEERVDFVDFIKPRITSFDGGTNFVEFLSESVNTSVDFKQVPVAKKVVNADHCVNLITSLEQISRPIKVSDVHESVSVMLNLSEPISSQVLVINLGESAKTEAQLKESSTVNYCEGFNMRPLIEDATKSVSFVILHPNQQSISNTLSRFNEEHSNYYSNYCQEEQFLQHNAILYETPIVLECLKTIGVSEEKVERSEEWYRNDAKESYSISVPISSKENVSRNYCTLVSNSSEYLSKPFNVESVKFTMPEYIQREQIIANQKFLEIQNNIINTVVDFHKNIMNDCFDEFMVNQDNLIKHQSNAINFKTLDSSKDIMLNNEPNAFNAELMLSTSLTQQNQININASALENLMKEIELAESVSSHANSNILITVINENKIKEKIQALINEQINVQTQFDNIENNLSTSSQITESTNILDRLKTLSAAFEDLSVDRNYSRNDMALDSAITIGIGSNEQISSTYSDQRQSNDVSLINETIANEFDKVSLAVIAIQKLSDTFNEYQKTSIDNSIIFNRINKPNYQSESEFCVNDSQAIYQKSGPINFDSISASTEFAKFVPASNYSTNYVCSIPEAIKDTSRLASSKLLDISGDYVMLARNIVDADGNVIRITSNDLKAQSSVKEQLESKATLQNEFLLIDNNLQASKIIQQTPHLSDQLLTKSSSVEDINLVESRFKNSIIANASSKYGVINSFAVSSSYSDQKLARDLKFYNHIISQEFNEISLAQANIQRITHPNIFNEYQSEIIESAIFLNRLSKEKMKDEIESALPKSEFISQDAGNFKFVVIENGVTIDKSLPSSNCSADYTRTVTETIKDSSRLESSKLIDISGDYAILSRNIVDADGNVIRITSNDLKTESSMKEKLDSTVNIQNEYYLIDSNLKTSKTIQQKPNISDQLLTKAWSVESINLVESRIKNSIINNASSKFGVSNTFAVSNNYSDQKLTRDLEFYNKLLSYEFNEISFSEANVLRITQPKILNEYQTELIETTIFLNRLSKPKAEHQVEFNLPKVQLISQDAGNIKFIVIENGVEFDKTTSPANYSYQHTHIISETMKDASDIKALPTSHLYDEYVVSSKKILNADGEIVFVSPNDLKAKHSIQEHQDERINIQSEYSILENSQSAEQVIFNKLNVSDKLLTKSPSEENINVIESRFKNSIIEKSAGSVHIPNTISSSMDYSDELQRQEVRLYRDILEENVDHVMFDESIRQRIASPANLYEQKIENNDVYVALTQVTAPKPESLIQKNFQTISTIQQLYDAKVPENLIENVTFEWRMPQHHEHKDLTLKNIVVVQDIANIMATLDESVLQQFDLLTENVSKSDAIVYPAISEHNTSTKVNLPGKELLNIQTEINSVDRNLETDHRLLIPLNVSDKLVTSSPIEEHAHLIESHYKNGSHEDISSNVTVPSRVFSSKSYSVEDQHKNINLIGSSINLADSNAVLIDANTQNLIASEKYVENINENISSSIELRQVERVEPIQRTQTTVDQTLNLAETSKPLTYKSTTEDVLFDGTEPLSSETKQYTISSSELLKEAYNLISSGQQNIQSTCNLILPAPHIYSHQVLIEPNIDSGVQKRVSTLTEKETISQTDLSTVCRDLQASEILFNSLIITGQLVALAPILITSNVADSRYKIEEHEKISESRSTVTNDSVMANYSDQKIISEIELYNRAFAKQFNEICLGEAITQRVTHPNLFSEYQHEIIDKLVSLSKFTKTPYFEEAKTNIKESVNIYQDMGKIQFDSIDRSVTFDRSVPDSIASTDHICQIAETIKDSTATMAHYSDQKLNSEIELFNKAFAEQFKQICLSEAITQRITHPNFFTEYQNEIIDNLISLNKFTKQPYYDQAEACIKDAIRISQNMGDIRFDSIDSGITFHKTIPESVASADCIRTVVETITDSTKLQPSKIQDLYDEFALASRKTADESGTIINVVPNDLKIRDSVKEQLAEGANIQNEYIVVDNNLYATKILYDSLSMSDKLLTNTPSEEIINLVEARYKNDLLERASGKIGLSSTASASIKYSDELQRQEVRLYRDILEENVDHVMFDESTRQRIASPAHLFEQQTEIANSSINIHQISIAKIKNDVEHIVEIVANLEQTSSPIFVSDVDETVSYEWSIPQQSASDSTQIKISKTIEESKNIKAHIVEDVSASPVFDLKAIGSDQKETVITSLNQEQISKKFKLPLEVKENIITQYIGVERDYDASAILSRPINVHTNFTTTTSTEETMNINQSWIKAEDIHRTSVKLAITTNISLLNFIPCAFIIPTTSIRTETIKEKMENIKKTEETMYKSVDVAKIIEENEETVNTVVDFKLFPIAKRKDAIEHSIDMSTKLEQTFSSLSTSDTQQTVSVEWKGIEPKYRNEYVIKISENINQNLDVIVPILINVNSQYNIVNTRKENIDREETTINTISSENVHNIVKLKSDESFNVLTQYIGVENDLETEQTFDRQINLADHLSTVSVLNEEVVVNATWFRNEPIQKFGAKIAIPTFLKVSLDLTNISADQSVKLYRDIREEKVNHIQFIQSNESRNKVEDTFKEQINETINSAINLHRFPIVKKRDNIEHSVTLNTSFNQTLNTVSVCDVEETVAVNWQGKASTSDVEYIWLDARLVQAEIDARETIETTIDSGFQMYNHTERSFEREYSVVSCNSNVVQSKLKQINDEDVVVITEYTFVDRDMDAVQIFTKPLNVYNLLSTLSSTEQNIELSEVWFKNDSYESSSLVIYMSTNLCIVSTFLIQSQDTSICLSKVDIHDSVDYLLISANEDKSCMKLAESQNEKINVLINLYCMSKKPEFGGRALEIQLPYVTCISANTLNVGAKNVETDRVTICNEFVRKSEYAFDSLLLIVPNRGHHVEGEMEAAEFETIKLVVDLKGVLLEPQYSSVIIDIPNIGETVQLETDESEQIYAQISANLQASRLDLLKAKISIPIDTQHLPITLNTPPSKETNFRIDENWNIPPSSDKASICNVISNTYPSLTLNFKESSDSIIHVGYDFNYPVQNTEIKTVLKDNNFGGIYKLKTLATSEATSNYNCSFAEEASLERASKHIIIANTSQIEFSSIESTSNTLVIYEHYTKQPSKESIVAYNKAINTDYPITFICREVYLENHYVNFDYKKSNAIGESENISYIATDGGHFNLRTDASEHLSIDTIMQLTSFDDFEKASTKIIASNQGVNVSLTSIGTKDETLFFGEAFVKYNDSGNTGIQITDKVVGQNILLFLKESREESQSTFQNFDIPWESLISSITWDQINCGGHYRLKTDASEEQTKSLTFTLTCARPMILHSKTTLTNFNSHLPIFFTTSFADTVTTNTTSTLFLPPSDQVVSKLLVEKVIAVGFISVQESAEQDIIHNYILNKDQLKQFLEQTILDKLTQQVLLKTAASTQIESIQNINLSSPLDHLAKGDTVLSTDRKEQIWFKVTESLEENINTGQYYSKPQSSESVDLTTIISSQGQPAILTINESTDEAQTGHYSYNRENDFVQSTLVLNDIRKDVGSVLSTSASSLEERESSFNLSSGRAFLSSADTTLWTVHQSEPIAIKTRQSSDEDLTMIYNLNKPHSLEDFKHKCVDANLEGVSTRINESADVLETVFIQLNRENESSHKSVVLDQPTHGGSFILSSQNASESELIIEASITSSKPTNLSEHILLSTPTTMPTTVLSTKASDSIDLSQHLHLANDKPTSLDIEILHATPLIGSGVCLNLKEAELTNDSTNYILTKHSQFEPCIVTVDIPLFGGRFELHSKAVQSENITLGTFLQNPNPHEGVACIKLATDNKGTEVTYNSQSAGSENTSAAFTLQKTSALELVAFKANTYREGQNVVFSVGESKEIQETTNINLRREPTSQKTQFICADILYGGNFVHSTQFSQEAIFNFNCDLVNSKSNKECSDITLVVPRQADHITLNSYGCGCEVADVECVLANNLTFQQQASILLTTFNKGDRASFNSQETSEDTITINMCMADTKKRDYEAEKVLDSPVYGGDTILHTDASSEATSGSLNINLKKVAPQGHHQTTVTITNDEQVIVYLSACQDEIVSITTQLMSTASVGKNLATAKMCLPEPYYGGKIVYCTRQYEETHFNIKVDLTHQPTEAKFTYTMHEPSVEDLLVFKTDACHQILTHSHEQTSQNNMHVEGACENVVKMRDTSRKGQDSSAEFTEYASTAKIKSILVEKEDNKGEMHISTSEKRVSFAEEVSEKIIGLEASMSVESMARPSIIKKPIRKEKERHRRSELKRNEAPGFLHVRRNSLLMALNIGSPSNIPHFKTLNDIVYAIKEAGLEYSNLIFGIDYTKSNHYQGEKTFDCRPLHSILDHEQNPYQQVIEIVGKTLSSFDADGQIPAYGFGSEECTDQSIFNLADPDDIDADCNGFEEVLKTYNKITPHVLMSGPTNFVPLIEKAMDICREKHSYHILVIVADGQVTNEKINQKAIAAASHYPLSIIMVGVGDGPWGMMSRFDETLPKRMFDNFHFVDFHKRYYHPHSTLSSTHNTASIANSAIAQSSGVVSDTTPSNTSTTTHTLNSNNNSCSSLNSYGSHTGVNQLGGVFVNGRPLPDQIRNRIVELAQQGVRPCDISRQLRVSHGCVSKILGRFYETGSIRPGVIGGSKPKVATPKVVNSITLYKIQNPTMFAWEIREKLIEDRICDADNVPSVSSINRIVRNRGNRIILQHSTAPSATAGSNNYSSLISNISPNNQPNNPQPIYPNFDHQTHTAYSINKLLSLQQKQLKAIEGVHSNTHQDWSTGYSNVMNTIATTNQAIFENNQIQNPLLQSGQSMGNDSNLFNGEKYNIENVGGTPKWCQLNSSTNSGLMSPHLVLHNGSVIANQQMSELETRNNH</sequence>
<protein>
    <submittedName>
        <fullName evidence="2">Paired domain-containing protein</fullName>
    </submittedName>
</protein>
<accession>A0AC35TZ65</accession>
<reference evidence="2" key="1">
    <citation type="submission" date="2016-11" db="UniProtKB">
        <authorList>
            <consortium name="WormBaseParasite"/>
        </authorList>
    </citation>
    <scope>IDENTIFICATION</scope>
    <source>
        <strain evidence="2">KR3021</strain>
    </source>
</reference>
<evidence type="ECO:0000313" key="2">
    <source>
        <dbReference type="WBParaSite" id="RSKR_0000585500.1"/>
    </source>
</evidence>
<proteinExistence type="predicted"/>
<name>A0AC35TZ65_9BILA</name>
<organism evidence="1 2">
    <name type="scientific">Rhabditophanes sp. KR3021</name>
    <dbReference type="NCBI Taxonomy" id="114890"/>
    <lineage>
        <taxon>Eukaryota</taxon>
        <taxon>Metazoa</taxon>
        <taxon>Ecdysozoa</taxon>
        <taxon>Nematoda</taxon>
        <taxon>Chromadorea</taxon>
        <taxon>Rhabditida</taxon>
        <taxon>Tylenchina</taxon>
        <taxon>Panagrolaimomorpha</taxon>
        <taxon>Strongyloidoidea</taxon>
        <taxon>Alloionematidae</taxon>
        <taxon>Rhabditophanes</taxon>
    </lineage>
</organism>
<evidence type="ECO:0000313" key="1">
    <source>
        <dbReference type="Proteomes" id="UP000095286"/>
    </source>
</evidence>
<dbReference type="Proteomes" id="UP000095286">
    <property type="component" value="Unplaced"/>
</dbReference>
<dbReference type="WBParaSite" id="RSKR_0000585500.1">
    <property type="protein sequence ID" value="RSKR_0000585500.1"/>
    <property type="gene ID" value="RSKR_0000585500"/>
</dbReference>